<dbReference type="GO" id="GO:0005506">
    <property type="term" value="F:iron ion binding"/>
    <property type="evidence" value="ECO:0007669"/>
    <property type="project" value="InterPro"/>
</dbReference>
<dbReference type="PRINTS" id="PR00463">
    <property type="entry name" value="EP450I"/>
</dbReference>
<comment type="cofactor">
    <cofactor evidence="1">
        <name>heme</name>
        <dbReference type="ChEBI" id="CHEBI:30413"/>
    </cofactor>
</comment>
<organism evidence="5 6">
    <name type="scientific">Exophiala bonariae</name>
    <dbReference type="NCBI Taxonomy" id="1690606"/>
    <lineage>
        <taxon>Eukaryota</taxon>
        <taxon>Fungi</taxon>
        <taxon>Dikarya</taxon>
        <taxon>Ascomycota</taxon>
        <taxon>Pezizomycotina</taxon>
        <taxon>Eurotiomycetes</taxon>
        <taxon>Chaetothyriomycetidae</taxon>
        <taxon>Chaetothyriales</taxon>
        <taxon>Herpotrichiellaceae</taxon>
        <taxon>Exophiala</taxon>
    </lineage>
</organism>
<dbReference type="InterPro" id="IPR001128">
    <property type="entry name" value="Cyt_P450"/>
</dbReference>
<dbReference type="InterPro" id="IPR036396">
    <property type="entry name" value="Cyt_P450_sf"/>
</dbReference>
<dbReference type="GO" id="GO:0016705">
    <property type="term" value="F:oxidoreductase activity, acting on paired donors, with incorporation or reduction of molecular oxygen"/>
    <property type="evidence" value="ECO:0007669"/>
    <property type="project" value="InterPro"/>
</dbReference>
<dbReference type="SUPFAM" id="SSF48264">
    <property type="entry name" value="Cytochrome P450"/>
    <property type="match status" value="1"/>
</dbReference>
<dbReference type="AlphaFoldDB" id="A0AAV9MXK5"/>
<dbReference type="PANTHER" id="PTHR24305:SF232">
    <property type="entry name" value="P450, PUTATIVE (EUROFUNG)-RELATED"/>
    <property type="match status" value="1"/>
</dbReference>
<gene>
    <name evidence="5" type="ORF">LTR84_008269</name>
</gene>
<keyword evidence="4" id="KW-0408">Iron</keyword>
<dbReference type="GeneID" id="89976433"/>
<evidence type="ECO:0008006" key="7">
    <source>
        <dbReference type="Google" id="ProtNLM"/>
    </source>
</evidence>
<reference evidence="5 6" key="1">
    <citation type="submission" date="2023-08" db="EMBL/GenBank/DDBJ databases">
        <title>Black Yeasts Isolated from many extreme environments.</title>
        <authorList>
            <person name="Coleine C."/>
            <person name="Stajich J.E."/>
            <person name="Selbmann L."/>
        </authorList>
    </citation>
    <scope>NUCLEOTIDE SEQUENCE [LARGE SCALE GENOMIC DNA]</scope>
    <source>
        <strain evidence="5 6">CCFEE 5792</strain>
    </source>
</reference>
<proteinExistence type="inferred from homology"/>
<sequence>MCNLLGVNARHGKIRDYTLHEVHNRKNAGGNCHDILSKLFEVQENKQSEMDISDVISMASSNINAGSDTTAISLRAVIYYLLKNSRCKEKLLEEIDTVMSGEDSFAVVTVWQSKNMPYLQACMYEALRLHPAVGMSLPRTTPAGGISIDSHFIPEKVKLIQMVRGITNSAKSMQTIIGANPWAVHYSEDVYGRDADQFRPERWLEDETGDLRRSIETFELP</sequence>
<evidence type="ECO:0000313" key="6">
    <source>
        <dbReference type="Proteomes" id="UP001358417"/>
    </source>
</evidence>
<dbReference type="EMBL" id="JAVRRD010000030">
    <property type="protein sequence ID" value="KAK5046466.1"/>
    <property type="molecule type" value="Genomic_DNA"/>
</dbReference>
<keyword evidence="6" id="KW-1185">Reference proteome</keyword>
<dbReference type="GO" id="GO:0020037">
    <property type="term" value="F:heme binding"/>
    <property type="evidence" value="ECO:0007669"/>
    <property type="project" value="InterPro"/>
</dbReference>
<dbReference type="InterPro" id="IPR050121">
    <property type="entry name" value="Cytochrome_P450_monoxygenase"/>
</dbReference>
<evidence type="ECO:0000256" key="1">
    <source>
        <dbReference type="ARBA" id="ARBA00001971"/>
    </source>
</evidence>
<comment type="caution">
    <text evidence="5">The sequence shown here is derived from an EMBL/GenBank/DDBJ whole genome shotgun (WGS) entry which is preliminary data.</text>
</comment>
<evidence type="ECO:0000256" key="2">
    <source>
        <dbReference type="ARBA" id="ARBA00010617"/>
    </source>
</evidence>
<dbReference type="Proteomes" id="UP001358417">
    <property type="component" value="Unassembled WGS sequence"/>
</dbReference>
<dbReference type="Gene3D" id="1.10.630.10">
    <property type="entry name" value="Cytochrome P450"/>
    <property type="match status" value="1"/>
</dbReference>
<dbReference type="InterPro" id="IPR002401">
    <property type="entry name" value="Cyt_P450_E_grp-I"/>
</dbReference>
<comment type="similarity">
    <text evidence="2">Belongs to the cytochrome P450 family.</text>
</comment>
<protein>
    <recommendedName>
        <fullName evidence="7">Cytochrome P450</fullName>
    </recommendedName>
</protein>
<dbReference type="PANTHER" id="PTHR24305">
    <property type="entry name" value="CYTOCHROME P450"/>
    <property type="match status" value="1"/>
</dbReference>
<keyword evidence="3" id="KW-0479">Metal-binding</keyword>
<evidence type="ECO:0000256" key="3">
    <source>
        <dbReference type="ARBA" id="ARBA00022723"/>
    </source>
</evidence>
<dbReference type="Pfam" id="PF00067">
    <property type="entry name" value="p450"/>
    <property type="match status" value="1"/>
</dbReference>
<dbReference type="GO" id="GO:0004497">
    <property type="term" value="F:monooxygenase activity"/>
    <property type="evidence" value="ECO:0007669"/>
    <property type="project" value="InterPro"/>
</dbReference>
<dbReference type="RefSeq" id="XP_064702057.1">
    <property type="nucleotide sequence ID" value="XM_064851816.1"/>
</dbReference>
<accession>A0AAV9MXK5</accession>
<evidence type="ECO:0000313" key="5">
    <source>
        <dbReference type="EMBL" id="KAK5046466.1"/>
    </source>
</evidence>
<name>A0AAV9MXK5_9EURO</name>
<evidence type="ECO:0000256" key="4">
    <source>
        <dbReference type="ARBA" id="ARBA00023004"/>
    </source>
</evidence>